<dbReference type="SUPFAM" id="SSF56112">
    <property type="entry name" value="Protein kinase-like (PK-like)"/>
    <property type="match status" value="1"/>
</dbReference>
<keyword evidence="1" id="KW-0418">Kinase</keyword>
<reference evidence="1" key="1">
    <citation type="submission" date="2022-04" db="EMBL/GenBank/DDBJ databases">
        <title>Alcanivorax sp. CY1518 draft genome sequence.</title>
        <authorList>
            <person name="Zhao G."/>
            <person name="An M."/>
        </authorList>
    </citation>
    <scope>NUCLEOTIDE SEQUENCE</scope>
    <source>
        <strain evidence="1">CY1518</strain>
    </source>
</reference>
<keyword evidence="2" id="KW-1185">Reference proteome</keyword>
<evidence type="ECO:0000313" key="1">
    <source>
        <dbReference type="EMBL" id="MCK0538746.1"/>
    </source>
</evidence>
<gene>
    <name evidence="1" type="primary">rfaP</name>
    <name evidence="1" type="ORF">MU846_13610</name>
</gene>
<keyword evidence="1" id="KW-0808">Transferase</keyword>
<organism evidence="1 2">
    <name type="scientific">Alcanivorax quisquiliarum</name>
    <dbReference type="NCBI Taxonomy" id="2933565"/>
    <lineage>
        <taxon>Bacteria</taxon>
        <taxon>Pseudomonadati</taxon>
        <taxon>Pseudomonadota</taxon>
        <taxon>Gammaproteobacteria</taxon>
        <taxon>Oceanospirillales</taxon>
        <taxon>Alcanivoracaceae</taxon>
        <taxon>Alcanivorax</taxon>
    </lineage>
</organism>
<dbReference type="NCBIfam" id="NF011703">
    <property type="entry name" value="PRK15123.1"/>
    <property type="match status" value="1"/>
</dbReference>
<dbReference type="EMBL" id="JALKII010000013">
    <property type="protein sequence ID" value="MCK0538746.1"/>
    <property type="molecule type" value="Genomic_DNA"/>
</dbReference>
<dbReference type="InterPro" id="IPR011009">
    <property type="entry name" value="Kinase-like_dom_sf"/>
</dbReference>
<comment type="caution">
    <text evidence="1">The sequence shown here is derived from an EMBL/GenBank/DDBJ whole genome shotgun (WGS) entry which is preliminary data.</text>
</comment>
<dbReference type="Proteomes" id="UP001165524">
    <property type="component" value="Unassembled WGS sequence"/>
</dbReference>
<dbReference type="InterPro" id="IPR017172">
    <property type="entry name" value="Lsacc_core_hep_kinase_RfaP"/>
</dbReference>
<sequence>MAADLQGDIFREKEGRRTLRFTHGGQSYFLKYHAGVGWQEVIKNLVQLRAPVVSARNEYEAARRLSEVGLDTLVPVAFGERGINPAHIESFLITEDLDGSVSLEDYCRDWKSQPPQMNQKRQLVRVVMRIARIMHRSGINHRDFYLCHFLLYPETLGGADDAVRCHLIDLHRAQCRKRVPRRWMIKDIAGLAYSAMDIGLSRRDWLRCVRHYTGGSLSRTLRDDKAFWCAVKRRAEALYRKDMGREPPEWL</sequence>
<dbReference type="PIRSF" id="PIRSF037318">
    <property type="entry name" value="RfaP"/>
    <property type="match status" value="1"/>
</dbReference>
<evidence type="ECO:0000313" key="2">
    <source>
        <dbReference type="Proteomes" id="UP001165524"/>
    </source>
</evidence>
<dbReference type="EC" id="2.7.1.-" evidence="1"/>
<proteinExistence type="predicted"/>
<dbReference type="RefSeq" id="WP_246953661.1">
    <property type="nucleotide sequence ID" value="NZ_JALKII010000013.1"/>
</dbReference>
<accession>A0ABT0EA95</accession>
<dbReference type="Pfam" id="PF06293">
    <property type="entry name" value="Kdo"/>
    <property type="match status" value="1"/>
</dbReference>
<name>A0ABT0EA95_9GAMM</name>
<protein>
    <submittedName>
        <fullName evidence="1">Lipopolysaccharide core heptose(I) kinase RfaP</fullName>
        <ecNumber evidence="1">2.7.1.-</ecNumber>
    </submittedName>
</protein>
<dbReference type="GO" id="GO:0016301">
    <property type="term" value="F:kinase activity"/>
    <property type="evidence" value="ECO:0007669"/>
    <property type="project" value="UniProtKB-KW"/>
</dbReference>